<protein>
    <submittedName>
        <fullName evidence="10">ABC transporter ATP-binding protein</fullName>
    </submittedName>
</protein>
<dbReference type="CDD" id="cd07346">
    <property type="entry name" value="ABC_6TM_exporters"/>
    <property type="match status" value="1"/>
</dbReference>
<keyword evidence="5 7" id="KW-1133">Transmembrane helix</keyword>
<evidence type="ECO:0000256" key="7">
    <source>
        <dbReference type="SAM" id="Phobius"/>
    </source>
</evidence>
<dbReference type="Gene3D" id="3.40.50.300">
    <property type="entry name" value="P-loop containing nucleotide triphosphate hydrolases"/>
    <property type="match status" value="1"/>
</dbReference>
<evidence type="ECO:0000256" key="6">
    <source>
        <dbReference type="ARBA" id="ARBA00023136"/>
    </source>
</evidence>
<feature type="transmembrane region" description="Helical" evidence="7">
    <location>
        <begin position="63"/>
        <end position="83"/>
    </location>
</feature>
<proteinExistence type="predicted"/>
<feature type="domain" description="ABC transmembrane type-1" evidence="9">
    <location>
        <begin position="27"/>
        <end position="309"/>
    </location>
</feature>
<dbReference type="PANTHER" id="PTHR43394">
    <property type="entry name" value="ATP-DEPENDENT PERMEASE MDL1, MITOCHONDRIAL"/>
    <property type="match status" value="1"/>
</dbReference>
<keyword evidence="6 7" id="KW-0472">Membrane</keyword>
<dbReference type="SMART" id="SM00382">
    <property type="entry name" value="AAA"/>
    <property type="match status" value="1"/>
</dbReference>
<keyword evidence="3" id="KW-0547">Nucleotide-binding</keyword>
<dbReference type="InterPro" id="IPR011527">
    <property type="entry name" value="ABC1_TM_dom"/>
</dbReference>
<evidence type="ECO:0000313" key="10">
    <source>
        <dbReference type="EMBL" id="MDT3767236.1"/>
    </source>
</evidence>
<evidence type="ECO:0000313" key="11">
    <source>
        <dbReference type="Proteomes" id="UP001247542"/>
    </source>
</evidence>
<reference evidence="10 11" key="1">
    <citation type="submission" date="2023-06" db="EMBL/GenBank/DDBJ databases">
        <title>Draft genome sequence of Gleimia hominis type strain CCUG 57540T.</title>
        <authorList>
            <person name="Salva-Serra F."/>
            <person name="Cardew S."/>
            <person name="Jensie Markopoulos S."/>
            <person name="Ohlen M."/>
            <person name="Inganas E."/>
            <person name="Svensson-Stadler L."/>
            <person name="Moore E.R.B."/>
        </authorList>
    </citation>
    <scope>NUCLEOTIDE SEQUENCE [LARGE SCALE GENOMIC DNA]</scope>
    <source>
        <strain evidence="10 11">CCUG 57540</strain>
    </source>
</reference>
<feature type="transmembrane region" description="Helical" evidence="7">
    <location>
        <begin position="248"/>
        <end position="268"/>
    </location>
</feature>
<evidence type="ECO:0000259" key="9">
    <source>
        <dbReference type="PROSITE" id="PS50929"/>
    </source>
</evidence>
<evidence type="ECO:0000259" key="8">
    <source>
        <dbReference type="PROSITE" id="PS50893"/>
    </source>
</evidence>
<feature type="transmembrane region" description="Helical" evidence="7">
    <location>
        <begin position="274"/>
        <end position="293"/>
    </location>
</feature>
<comment type="caution">
    <text evidence="10">The sequence shown here is derived from an EMBL/GenBank/DDBJ whole genome shotgun (WGS) entry which is preliminary data.</text>
</comment>
<dbReference type="SUPFAM" id="SSF90123">
    <property type="entry name" value="ABC transporter transmembrane region"/>
    <property type="match status" value="1"/>
</dbReference>
<dbReference type="InterPro" id="IPR003439">
    <property type="entry name" value="ABC_transporter-like_ATP-bd"/>
</dbReference>
<dbReference type="RefSeq" id="WP_313272619.1">
    <property type="nucleotide sequence ID" value="NZ_JASXSX010000001.1"/>
</dbReference>
<feature type="transmembrane region" description="Helical" evidence="7">
    <location>
        <begin position="141"/>
        <end position="159"/>
    </location>
</feature>
<dbReference type="PANTHER" id="PTHR43394:SF1">
    <property type="entry name" value="ATP-BINDING CASSETTE SUB-FAMILY B MEMBER 10, MITOCHONDRIAL"/>
    <property type="match status" value="1"/>
</dbReference>
<comment type="subcellular location">
    <subcellularLocation>
        <location evidence="1">Cell membrane</location>
        <topology evidence="1">Multi-pass membrane protein</topology>
    </subcellularLocation>
</comment>
<dbReference type="InterPro" id="IPR036640">
    <property type="entry name" value="ABC1_TM_sf"/>
</dbReference>
<dbReference type="PROSITE" id="PS50929">
    <property type="entry name" value="ABC_TM1F"/>
    <property type="match status" value="1"/>
</dbReference>
<evidence type="ECO:0000256" key="5">
    <source>
        <dbReference type="ARBA" id="ARBA00022989"/>
    </source>
</evidence>
<keyword evidence="11" id="KW-1185">Reference proteome</keyword>
<dbReference type="Gene3D" id="1.20.1560.10">
    <property type="entry name" value="ABC transporter type 1, transmembrane domain"/>
    <property type="match status" value="1"/>
</dbReference>
<dbReference type="InterPro" id="IPR027417">
    <property type="entry name" value="P-loop_NTPase"/>
</dbReference>
<accession>A0ABU3IA33</accession>
<gene>
    <name evidence="10" type="ORF">QS713_04030</name>
</gene>
<dbReference type="EMBL" id="JASXSX010000001">
    <property type="protein sequence ID" value="MDT3767236.1"/>
    <property type="molecule type" value="Genomic_DNA"/>
</dbReference>
<dbReference type="InterPro" id="IPR039421">
    <property type="entry name" value="Type_1_exporter"/>
</dbReference>
<feature type="transmembrane region" description="Helical" evidence="7">
    <location>
        <begin position="27"/>
        <end position="51"/>
    </location>
</feature>
<dbReference type="Proteomes" id="UP001247542">
    <property type="component" value="Unassembled WGS sequence"/>
</dbReference>
<feature type="transmembrane region" description="Helical" evidence="7">
    <location>
        <begin position="165"/>
        <end position="185"/>
    </location>
</feature>
<dbReference type="InterPro" id="IPR003593">
    <property type="entry name" value="AAA+_ATPase"/>
</dbReference>
<evidence type="ECO:0000256" key="3">
    <source>
        <dbReference type="ARBA" id="ARBA00022741"/>
    </source>
</evidence>
<feature type="domain" description="ABC transporter" evidence="8">
    <location>
        <begin position="339"/>
        <end position="572"/>
    </location>
</feature>
<keyword evidence="4 10" id="KW-0067">ATP-binding</keyword>
<sequence>MRLPIASNRSVWRGCVRLFKDYKRLMIVILVFQLAATFAIVATPWVIGHIIDLIVAGTTRNVVMNWITFVVILVVGQAILTYIGEYYARVLGETVFSKLREDLVYDLTHMPLSVVESAGTGDLVGRTTHDIDQIDFLVRRGISRILVVVITILGTYGAAFLTSPLLGLFTLVPLPLLYFIARWYLRRAVPAYRTASAQWAKISGSISETAEHASTVDALSMGRLRMRNFEAVVDELFRTKRYTSYVRGFLLAGFAIIFLSPTVLVVLVGAWASSAGLVTIGAVTTVAMYAMGLRSPLIQSVFLIDTLQSSFVSLSRIFGVGEVPADRHASGDKPDSVQIRAHDVSYEYREGKPVLHSVSLDLKPGETLAIVGPSGAGKSTLGRMLAGIHPPTSGSVTVGGVPLVDLEQEDLHKNVILVTQEHHVFTGTLRDNLTLALPDASDEQLENALRAVDAWGWVESLGGLDTAVGASAQELTPAQAQQVALARIVLMDPHTLILDEATSLMDPTAARSLESALSRVLAGRTVIAIAHRLYTAHDADRVAVMIDGKIEELGTHEDLVARGGEYASLWHAWQHA</sequence>
<evidence type="ECO:0000256" key="4">
    <source>
        <dbReference type="ARBA" id="ARBA00022840"/>
    </source>
</evidence>
<dbReference type="PROSITE" id="PS50893">
    <property type="entry name" value="ABC_TRANSPORTER_2"/>
    <property type="match status" value="1"/>
</dbReference>
<evidence type="ECO:0000256" key="1">
    <source>
        <dbReference type="ARBA" id="ARBA00004651"/>
    </source>
</evidence>
<dbReference type="Pfam" id="PF00005">
    <property type="entry name" value="ABC_tran"/>
    <property type="match status" value="1"/>
</dbReference>
<dbReference type="SUPFAM" id="SSF52540">
    <property type="entry name" value="P-loop containing nucleoside triphosphate hydrolases"/>
    <property type="match status" value="1"/>
</dbReference>
<name>A0ABU3IA33_9ACTO</name>
<evidence type="ECO:0000256" key="2">
    <source>
        <dbReference type="ARBA" id="ARBA00022692"/>
    </source>
</evidence>
<organism evidence="10 11">
    <name type="scientific">Gleimia hominis</name>
    <dbReference type="NCBI Taxonomy" id="595468"/>
    <lineage>
        <taxon>Bacteria</taxon>
        <taxon>Bacillati</taxon>
        <taxon>Actinomycetota</taxon>
        <taxon>Actinomycetes</taxon>
        <taxon>Actinomycetales</taxon>
        <taxon>Actinomycetaceae</taxon>
        <taxon>Gleimia</taxon>
    </lineage>
</organism>
<dbReference type="GO" id="GO:0005524">
    <property type="term" value="F:ATP binding"/>
    <property type="evidence" value="ECO:0007669"/>
    <property type="project" value="UniProtKB-KW"/>
</dbReference>
<dbReference type="Pfam" id="PF00664">
    <property type="entry name" value="ABC_membrane"/>
    <property type="match status" value="1"/>
</dbReference>
<keyword evidence="2 7" id="KW-0812">Transmembrane</keyword>